<accession>A0A348MKM0</accession>
<evidence type="ECO:0000259" key="1">
    <source>
        <dbReference type="Pfam" id="PF14332"/>
    </source>
</evidence>
<name>A0A348MKM0_UNCW3</name>
<gene>
    <name evidence="2" type="ORF">DCG82_04235</name>
</gene>
<dbReference type="Pfam" id="PF14332">
    <property type="entry name" value="DUF4388"/>
    <property type="match status" value="1"/>
</dbReference>
<organism evidence="2 3">
    <name type="scientific">candidate division WOR-3 bacterium</name>
    <dbReference type="NCBI Taxonomy" id="2052148"/>
    <lineage>
        <taxon>Bacteria</taxon>
        <taxon>Bacteria division WOR-3</taxon>
    </lineage>
</organism>
<protein>
    <recommendedName>
        <fullName evidence="1">PatA-like N-terminal domain-containing protein</fullName>
    </recommendedName>
</protein>
<proteinExistence type="predicted"/>
<reference evidence="2 3" key="1">
    <citation type="journal article" date="2018" name="Nat. Biotechnol.">
        <title>A standardized bacterial taxonomy based on genome phylogeny substantially revises the tree of life.</title>
        <authorList>
            <person name="Parks D.H."/>
            <person name="Chuvochina M."/>
            <person name="Waite D.W."/>
            <person name="Rinke C."/>
            <person name="Skarshewski A."/>
            <person name="Chaumeil P.A."/>
            <person name="Hugenholtz P."/>
        </authorList>
    </citation>
    <scope>NUCLEOTIDE SEQUENCE [LARGE SCALE GENOMIC DNA]</scope>
    <source>
        <strain evidence="2">UBA7921</strain>
    </source>
</reference>
<dbReference type="PANTHER" id="PTHR36304">
    <property type="entry name" value="DOMAIN GTPASE-ACTIVATING PROTEIN, PUTATIVE-RELATED-RELATED"/>
    <property type="match status" value="1"/>
</dbReference>
<dbReference type="Gene3D" id="1.25.40.10">
    <property type="entry name" value="Tetratricopeptide repeat domain"/>
    <property type="match status" value="1"/>
</dbReference>
<dbReference type="PANTHER" id="PTHR36304:SF4">
    <property type="entry name" value="DUF4388 DOMAIN-CONTAINING PROTEIN"/>
    <property type="match status" value="1"/>
</dbReference>
<dbReference type="EMBL" id="DMCX01000026">
    <property type="protein sequence ID" value="HAF07596.1"/>
    <property type="molecule type" value="Genomic_DNA"/>
</dbReference>
<dbReference type="InterPro" id="IPR011990">
    <property type="entry name" value="TPR-like_helical_dom_sf"/>
</dbReference>
<feature type="domain" description="PatA-like N-terminal" evidence="1">
    <location>
        <begin position="8"/>
        <end position="163"/>
    </location>
</feature>
<dbReference type="Proteomes" id="UP000262454">
    <property type="component" value="Unassembled WGS sequence"/>
</dbReference>
<evidence type="ECO:0000313" key="3">
    <source>
        <dbReference type="Proteomes" id="UP000262454"/>
    </source>
</evidence>
<dbReference type="InterPro" id="IPR025497">
    <property type="entry name" value="PatA-like_N"/>
</dbReference>
<sequence length="373" mass="43457">MGVVLAIEGPISELNLIDLFQILSFNQKSGILKIDSSKDEKADVYFENGNVVFVRMEGQTLPLLLIKAGKITREFYEEKILNKIQNDDVEIAKEIIKMNIMSENEFRKFLQLRIEDTIYKLFELREGYFKFEEGTFVLDNLFRFKIKTESLIMEGSRRIDEWSRLSAKIPNSSVVPKISDNPDKMDLLDLKPKEWEIFSMINGKNTIKDIAEKYGDEFEIAKLIYGMITLGIVVIEGNKKDDSENSLDVAKHYFDDGLFDKTISELKNYLKREPKNVEAYRMIIYSFFATNQFDKINEYSLLAKNEGVDDRFIKKYNSFAYFKRGDIKKSIDELISLYDYLQTPNEMSKVEKLIESLKECQKLFDDLLGGKVE</sequence>
<evidence type="ECO:0000313" key="2">
    <source>
        <dbReference type="EMBL" id="HAF07596.1"/>
    </source>
</evidence>
<dbReference type="AlphaFoldDB" id="A0A348MKM0"/>
<comment type="caution">
    <text evidence="2">The sequence shown here is derived from an EMBL/GenBank/DDBJ whole genome shotgun (WGS) entry which is preliminary data.</text>
</comment>